<dbReference type="SMART" id="SM00028">
    <property type="entry name" value="TPR"/>
    <property type="match status" value="5"/>
</dbReference>
<dbReference type="PANTHER" id="PTHR45641:SF19">
    <property type="entry name" value="NEPHROCYSTIN-3"/>
    <property type="match status" value="1"/>
</dbReference>
<dbReference type="Pfam" id="PF12895">
    <property type="entry name" value="ANAPC3"/>
    <property type="match status" value="1"/>
</dbReference>
<dbReference type="Gene3D" id="1.25.40.10">
    <property type="entry name" value="Tetratricopeptide repeat domain"/>
    <property type="match status" value="3"/>
</dbReference>
<dbReference type="SUPFAM" id="SSF48452">
    <property type="entry name" value="TPR-like"/>
    <property type="match status" value="4"/>
</dbReference>
<dbReference type="InterPro" id="IPR011990">
    <property type="entry name" value="TPR-like_helical_dom_sf"/>
</dbReference>
<dbReference type="Proteomes" id="UP000198405">
    <property type="component" value="Unassembled WGS sequence"/>
</dbReference>
<sequence>MYDLAGQTFSQILNESPSFDLKNYLVPMAETFVKTGDVGSLKKLIKIWEAKYPSYHRGVLLAAKLFVDIKSGKPFKESFDKNSFLALSVNGKVEFLRVISDFPLSVDDKFYLLTLGEKNVDIKGALAESGFLEKFAEEAVKYKRQDITDYLFANYGDWLNKEKFALPYVRYLISKGKYADAVLRLQKLYAKDKSPEILFELAKVYYLQGEYGKALKLARKLNSKEAKFLRAWAYFKLGLKKKAFEELGMSVKKPAVPESLKVAIDFFKGKIDPDAVKKYYPEYYYKALLYTFSTFADESVNGVNYHDAGFFFYESGKFDKAFDYLKQAVAVKRDRYLTPRTLYIIGETAGINKDIGVMVYSRISNSYQRTPYYKASIIPYARALILKGDFSPAVKVLEYGKEQFKMDTPLLRKLLGKAYYFAREYGKSEKVLKPIIFKDDEAFHFFILDKALNGKLDVAFEYLRLKLNNNRLFAYVDYGRLFYLSSKLGKTKLIKKVSPPKEPTVATMYGVIAGNKKLMKSLLSRVSEVEKMVLLYTLATIEKSPEKRFYYLSLLKAVASTPEIAKFAQQMEEYDAYVSGKFDTLLLNNPEFIAYNPENTLSDIHALIEKANDYYDAKGFLKAYGLYRMAVERSSDPEIRTFAAMRMVDIDLKLKNYRRAVEDASMIPEDTEKRKDVKNFLLMEIYYKQGRLLDALNAGRAVSDIENLPEDKRIKFAAQLASLYKLAGKETDAMRLLNYIVNKGHLSEIDYDDLVNLALFLDKKGKRDDAEKLLKEAYRKAKKKEQKAESLFWLATVQEEKGDVDSAVMNYLKIHYEIGSEPWNSTAIYKAASILESQGKYEQALKLYRKVFKIKGKSPEGLKALERIKEIEKKMRGGLSDAETER</sequence>
<dbReference type="EMBL" id="FZOB01000011">
    <property type="protein sequence ID" value="SNR85933.1"/>
    <property type="molecule type" value="Genomic_DNA"/>
</dbReference>
<dbReference type="OrthoDB" id="8901at2"/>
<organism evidence="4 5">
    <name type="scientific">Desulfurobacterium atlanticum</name>
    <dbReference type="NCBI Taxonomy" id="240169"/>
    <lineage>
        <taxon>Bacteria</taxon>
        <taxon>Pseudomonadati</taxon>
        <taxon>Aquificota</taxon>
        <taxon>Aquificia</taxon>
        <taxon>Desulfurobacteriales</taxon>
        <taxon>Desulfurobacteriaceae</taxon>
        <taxon>Desulfurobacterium</taxon>
    </lineage>
</organism>
<evidence type="ECO:0000256" key="1">
    <source>
        <dbReference type="ARBA" id="ARBA00022737"/>
    </source>
</evidence>
<keyword evidence="2 3" id="KW-0802">TPR repeat</keyword>
<feature type="repeat" description="TPR" evidence="3">
    <location>
        <begin position="825"/>
        <end position="858"/>
    </location>
</feature>
<name>A0A238ZTE0_9BACT</name>
<protein>
    <submittedName>
        <fullName evidence="4">Tetratricopeptide repeat-containing protein</fullName>
    </submittedName>
</protein>
<gene>
    <name evidence="4" type="ORF">SAMN06265340_11123</name>
</gene>
<reference evidence="5" key="1">
    <citation type="submission" date="2017-06" db="EMBL/GenBank/DDBJ databases">
        <authorList>
            <person name="Varghese N."/>
            <person name="Submissions S."/>
        </authorList>
    </citation>
    <scope>NUCLEOTIDE SEQUENCE [LARGE SCALE GENOMIC DNA]</scope>
    <source>
        <strain evidence="5">DSM 15668</strain>
    </source>
</reference>
<keyword evidence="5" id="KW-1185">Reference proteome</keyword>
<evidence type="ECO:0000256" key="2">
    <source>
        <dbReference type="ARBA" id="ARBA00022803"/>
    </source>
</evidence>
<dbReference type="Pfam" id="PF13432">
    <property type="entry name" value="TPR_16"/>
    <property type="match status" value="1"/>
</dbReference>
<dbReference type="Pfam" id="PF13181">
    <property type="entry name" value="TPR_8"/>
    <property type="match status" value="1"/>
</dbReference>
<dbReference type="PROSITE" id="PS50005">
    <property type="entry name" value="TPR"/>
    <property type="match status" value="2"/>
</dbReference>
<proteinExistence type="predicted"/>
<dbReference type="PANTHER" id="PTHR45641">
    <property type="entry name" value="TETRATRICOPEPTIDE REPEAT PROTEIN (AFU_ORTHOLOGUE AFUA_6G03870)"/>
    <property type="match status" value="1"/>
</dbReference>
<keyword evidence="1" id="KW-0677">Repeat</keyword>
<evidence type="ECO:0000256" key="3">
    <source>
        <dbReference type="PROSITE-ProRule" id="PRU00339"/>
    </source>
</evidence>
<feature type="repeat" description="TPR" evidence="3">
    <location>
        <begin position="302"/>
        <end position="335"/>
    </location>
</feature>
<dbReference type="AlphaFoldDB" id="A0A238ZTE0"/>
<dbReference type="InterPro" id="IPR019734">
    <property type="entry name" value="TPR_rpt"/>
</dbReference>
<evidence type="ECO:0000313" key="4">
    <source>
        <dbReference type="EMBL" id="SNR85933.1"/>
    </source>
</evidence>
<accession>A0A238ZTE0</accession>
<evidence type="ECO:0000313" key="5">
    <source>
        <dbReference type="Proteomes" id="UP000198405"/>
    </source>
</evidence>
<dbReference type="RefSeq" id="WP_089323449.1">
    <property type="nucleotide sequence ID" value="NZ_FZOB01000011.1"/>
</dbReference>